<feature type="domain" description="Gp5/Type VI secretion system Vgr protein OB-fold" evidence="1">
    <location>
        <begin position="37"/>
        <end position="92"/>
    </location>
</feature>
<dbReference type="OrthoDB" id="4931325at2"/>
<dbReference type="AlphaFoldDB" id="A0A0D5Y4W7"/>
<sequence>MFDELLRMQLGPIIERLAEMEAELEDLHRRAENHCRIGVCQAVDAASNTCRVSHGELLTPAIRFFNPSAGAQSESRIPSVGEQCLLFNYGGGDNGAQSVALFGINCERFPPASNLAALTRRQYADGTQSSYDDAGHVLNWSNGPSQLNASREAVELSIGPARLAMRPEAIELRLGAVGILLDSAGIHFSGPLVEHQGRVISTG</sequence>
<dbReference type="NCBIfam" id="TIGR01644">
    <property type="entry name" value="phage_P2_V"/>
    <property type="match status" value="1"/>
</dbReference>
<dbReference type="Pfam" id="PF04717">
    <property type="entry name" value="Phage_base_V"/>
    <property type="match status" value="1"/>
</dbReference>
<dbReference type="InterPro" id="IPR006531">
    <property type="entry name" value="Gp5/Vgr_OB"/>
</dbReference>
<dbReference type="Gene3D" id="2.40.50.230">
    <property type="entry name" value="Gp5 N-terminal domain"/>
    <property type="match status" value="1"/>
</dbReference>
<dbReference type="Proteomes" id="UP000032748">
    <property type="component" value="Chromosome"/>
</dbReference>
<dbReference type="EMBL" id="CP011110">
    <property type="protein sequence ID" value="AKA26331.1"/>
    <property type="molecule type" value="Genomic_DNA"/>
</dbReference>
<organism evidence="2 3">
    <name type="scientific">Pseudomonas chlororaphis</name>
    <dbReference type="NCBI Taxonomy" id="587753"/>
    <lineage>
        <taxon>Bacteria</taxon>
        <taxon>Pseudomonadati</taxon>
        <taxon>Pseudomonadota</taxon>
        <taxon>Gammaproteobacteria</taxon>
        <taxon>Pseudomonadales</taxon>
        <taxon>Pseudomonadaceae</taxon>
        <taxon>Pseudomonas</taxon>
    </lineage>
</organism>
<dbReference type="RefSeq" id="WP_044461487.1">
    <property type="nucleotide sequence ID" value="NZ_CP011110.1"/>
</dbReference>
<accession>A0A0D5Y4W7</accession>
<evidence type="ECO:0000259" key="1">
    <source>
        <dbReference type="Pfam" id="PF04717"/>
    </source>
</evidence>
<name>A0A0D5Y4W7_9PSED</name>
<reference evidence="2 3" key="1">
    <citation type="journal article" date="2015" name="Mol. Plant Microbe Interact.">
        <title>Comparative Genomic Analysis of Pseudomonas chlororaphis PCL1606 Reveals New Insight into Antifungal Compounds Involved in Biocontrol.</title>
        <authorList>
            <person name="Calderon C.E."/>
            <person name="Ramos C."/>
            <person name="de Vicente A."/>
            <person name="Cazorla F.M."/>
        </authorList>
    </citation>
    <scope>NUCLEOTIDE SEQUENCE [LARGE SCALE GENOMIC DNA]</scope>
    <source>
        <strain evidence="2 3">PCL1606</strain>
    </source>
</reference>
<dbReference type="InterPro" id="IPR037026">
    <property type="entry name" value="Vgr_OB-fold_dom_sf"/>
</dbReference>
<evidence type="ECO:0000313" key="2">
    <source>
        <dbReference type="EMBL" id="AKA26331.1"/>
    </source>
</evidence>
<gene>
    <name evidence="2" type="ORF">PCL1606_48840</name>
</gene>
<dbReference type="PATRIC" id="fig|587753.10.peg.4879"/>
<evidence type="ECO:0000313" key="3">
    <source>
        <dbReference type="Proteomes" id="UP000032748"/>
    </source>
</evidence>
<protein>
    <submittedName>
        <fullName evidence="2">Baseplate assembly protein</fullName>
    </submittedName>
</protein>
<proteinExistence type="predicted"/>
<dbReference type="InterPro" id="IPR013046">
    <property type="entry name" value="GpV/Gp45"/>
</dbReference>
<dbReference type="KEGG" id="pcz:PCL1606_48840"/>